<dbReference type="STRING" id="2200.GCA_001571405_01797"/>
<accession>A0A1G9A8Y7</accession>
<reference evidence="1 2" key="1">
    <citation type="submission" date="2016-10" db="EMBL/GenBank/DDBJ databases">
        <authorList>
            <person name="Varghese N."/>
            <person name="Submissions S."/>
        </authorList>
    </citation>
    <scope>NUCLEOTIDE SEQUENCE [LARGE SCALE GENOMIC DNA]</scope>
    <source>
        <strain evidence="1 2">DSM 2373</strain>
    </source>
</reference>
<name>A0A1G9A8Y7_9EURY</name>
<dbReference type="EMBL" id="FNFT01000005">
    <property type="protein sequence ID" value="SDK23758.1"/>
    <property type="molecule type" value="Genomic_DNA"/>
</dbReference>
<proteinExistence type="predicted"/>
<keyword evidence="2" id="KW-1185">Reference proteome</keyword>
<organism evidence="1 2">
    <name type="scientific">Methanoculleus thermophilus</name>
    <dbReference type="NCBI Taxonomy" id="2200"/>
    <lineage>
        <taxon>Archaea</taxon>
        <taxon>Methanobacteriati</taxon>
        <taxon>Methanobacteriota</taxon>
        <taxon>Stenosarchaea group</taxon>
        <taxon>Methanomicrobia</taxon>
        <taxon>Methanomicrobiales</taxon>
        <taxon>Methanomicrobiaceae</taxon>
        <taxon>Methanoculleus</taxon>
    </lineage>
</organism>
<dbReference type="AlphaFoldDB" id="A0A1G9A8Y7"/>
<evidence type="ECO:0000313" key="1">
    <source>
        <dbReference type="EMBL" id="SDK23758.1"/>
    </source>
</evidence>
<dbReference type="Proteomes" id="UP000326500">
    <property type="component" value="Unassembled WGS sequence"/>
</dbReference>
<gene>
    <name evidence="1" type="ORF">SAMN04488571_105229</name>
</gene>
<sequence>MLKWESKEEVENAVHEIKAEMDQKGGLEKDMEREMQHSLRIADPDLANHFLKLVREQVPEAMHYFEEYGGGA</sequence>
<evidence type="ECO:0000313" key="2">
    <source>
        <dbReference type="Proteomes" id="UP000326500"/>
    </source>
</evidence>
<protein>
    <submittedName>
        <fullName evidence="1">Uncharacterized protein</fullName>
    </submittedName>
</protein>